<name>A0A833RRQ7_9HYME</name>
<keyword evidence="2" id="KW-1185">Reference proteome</keyword>
<reference evidence="1" key="1">
    <citation type="submission" date="2019-11" db="EMBL/GenBank/DDBJ databases">
        <title>The nuclear and mitochondrial genomes of Frieseomelitta varia - a highly eusocial stingless bee (Meliponini) with a permanently sterile worker caste.</title>
        <authorList>
            <person name="Freitas F.C.P."/>
            <person name="Lourenco A.P."/>
            <person name="Nunes F.M.F."/>
            <person name="Paschoal A.R."/>
            <person name="Abreu F.C.P."/>
            <person name="Barbin F.O."/>
            <person name="Bataglia L."/>
            <person name="Cardoso-Junior C.A.M."/>
            <person name="Cervoni M.S."/>
            <person name="Silva S.R."/>
            <person name="Dalarmi F."/>
            <person name="Del Lama M.A."/>
            <person name="Depintor T.S."/>
            <person name="Ferreira K.M."/>
            <person name="Goria P.S."/>
            <person name="Jaskot M.C."/>
            <person name="Lago D.C."/>
            <person name="Luna-Lucena D."/>
            <person name="Moda L.M."/>
            <person name="Nascimento L."/>
            <person name="Pedrino M."/>
            <person name="Rabico F.O."/>
            <person name="Sanches F.C."/>
            <person name="Santos D.E."/>
            <person name="Santos C.G."/>
            <person name="Vieira J."/>
            <person name="Lopes T.F."/>
            <person name="Barchuk A.R."/>
            <person name="Hartfelder K."/>
            <person name="Simoes Z.L.P."/>
            <person name="Bitondi M.M.G."/>
            <person name="Pinheiro D.G."/>
        </authorList>
    </citation>
    <scope>NUCLEOTIDE SEQUENCE</scope>
    <source>
        <strain evidence="1">USP_RPSP 00005682</strain>
        <tissue evidence="1">Whole individual</tissue>
    </source>
</reference>
<dbReference type="AlphaFoldDB" id="A0A833RRQ7"/>
<dbReference type="Proteomes" id="UP000655588">
    <property type="component" value="Unassembled WGS sequence"/>
</dbReference>
<evidence type="ECO:0000313" key="1">
    <source>
        <dbReference type="EMBL" id="KAF3421772.1"/>
    </source>
</evidence>
<evidence type="ECO:0008006" key="3">
    <source>
        <dbReference type="Google" id="ProtNLM"/>
    </source>
</evidence>
<dbReference type="EMBL" id="WNWW01000818">
    <property type="protein sequence ID" value="KAF3421772.1"/>
    <property type="molecule type" value="Genomic_DNA"/>
</dbReference>
<proteinExistence type="predicted"/>
<sequence length="307" mass="35281">MYIRIFKTRIVIQGLVYRLFRYFFPPTRLDEFPALVSLTHFRHVSFPKEICDRTKCPGPLRYYDELGCIPIHPPDGKCCPEAFDCSHLDNLSRDKCYVNGHEYNVGELLKPEESNPCDIGCRCVSFDDTASFICAAVDCAFLAPKINCFTRYKHDSCCPDISQICRNNTEPFCQKRKRSYCDPLFRNADKVHRNCVPVYYDHQEPQSDCSYAYRCQSADDEVISSKSTDKPRGNLPEEQQTCRFGNLTMQLGDELSEGTGDYESYCMKCVCEVPPFPTCERIPFSACDPMKYFKFPTIPIDISTADI</sequence>
<accession>A0A833RRQ7</accession>
<evidence type="ECO:0000313" key="2">
    <source>
        <dbReference type="Proteomes" id="UP000655588"/>
    </source>
</evidence>
<comment type="caution">
    <text evidence="1">The sequence shown here is derived from an EMBL/GenBank/DDBJ whole genome shotgun (WGS) entry which is preliminary data.</text>
</comment>
<organism evidence="1 2">
    <name type="scientific">Frieseomelitta varia</name>
    <dbReference type="NCBI Taxonomy" id="561572"/>
    <lineage>
        <taxon>Eukaryota</taxon>
        <taxon>Metazoa</taxon>
        <taxon>Ecdysozoa</taxon>
        <taxon>Arthropoda</taxon>
        <taxon>Hexapoda</taxon>
        <taxon>Insecta</taxon>
        <taxon>Pterygota</taxon>
        <taxon>Neoptera</taxon>
        <taxon>Endopterygota</taxon>
        <taxon>Hymenoptera</taxon>
        <taxon>Apocrita</taxon>
        <taxon>Aculeata</taxon>
        <taxon>Apoidea</taxon>
        <taxon>Anthophila</taxon>
        <taxon>Apidae</taxon>
        <taxon>Frieseomelitta</taxon>
    </lineage>
</organism>
<gene>
    <name evidence="1" type="ORF">E2986_00482</name>
</gene>
<protein>
    <recommendedName>
        <fullName evidence="3">VWFC domain-containing protein</fullName>
    </recommendedName>
</protein>